<dbReference type="InterPro" id="IPR050039">
    <property type="entry name" value="MAB_1171c-like"/>
</dbReference>
<proteinExistence type="predicted"/>
<keyword evidence="4" id="KW-1185">Reference proteome</keyword>
<organism evidence="3 4">
    <name type="scientific">Kibdelosporangium banguiense</name>
    <dbReference type="NCBI Taxonomy" id="1365924"/>
    <lineage>
        <taxon>Bacteria</taxon>
        <taxon>Bacillati</taxon>
        <taxon>Actinomycetota</taxon>
        <taxon>Actinomycetes</taxon>
        <taxon>Pseudonocardiales</taxon>
        <taxon>Pseudonocardiaceae</taxon>
        <taxon>Kibdelosporangium</taxon>
    </lineage>
</organism>
<accession>A0ABS4TLJ5</accession>
<feature type="transmembrane region" description="Helical" evidence="1">
    <location>
        <begin position="30"/>
        <end position="48"/>
    </location>
</feature>
<keyword evidence="1" id="KW-0472">Membrane</keyword>
<evidence type="ECO:0000313" key="3">
    <source>
        <dbReference type="EMBL" id="MBP2325288.1"/>
    </source>
</evidence>
<feature type="domain" description="DUF6545" evidence="2">
    <location>
        <begin position="251"/>
        <end position="371"/>
    </location>
</feature>
<feature type="transmembrane region" description="Helical" evidence="1">
    <location>
        <begin position="218"/>
        <end position="241"/>
    </location>
</feature>
<evidence type="ECO:0000313" key="4">
    <source>
        <dbReference type="Proteomes" id="UP001519332"/>
    </source>
</evidence>
<reference evidence="3 4" key="1">
    <citation type="submission" date="2021-03" db="EMBL/GenBank/DDBJ databases">
        <title>Sequencing the genomes of 1000 actinobacteria strains.</title>
        <authorList>
            <person name="Klenk H.-P."/>
        </authorList>
    </citation>
    <scope>NUCLEOTIDE SEQUENCE [LARGE SCALE GENOMIC DNA]</scope>
    <source>
        <strain evidence="3 4">DSM 46670</strain>
    </source>
</reference>
<dbReference type="Proteomes" id="UP001519332">
    <property type="component" value="Unassembled WGS sequence"/>
</dbReference>
<name>A0ABS4TLJ5_9PSEU</name>
<sequence>MTVLLVAYGFGSLAVLLWMFTRLARRPGNLPLWALTGLVACWAIAFPLGLAADREATVLGVAPMVSRLLQHGVLLVGVNCLIAFFLFSALEAEVARRRVLRFGVPLVVALAILTVAVVLTPEGVRTKDHTVTSVATFWVTADLYMAFGFAATAIWALRYAREAERRLARGLRIASAGLFGIVLADCLFVPAIIIRWAGGDAAPPALSANGAAETTLGWYGAMFFLLPGIVLCLIGISYPAAMIRLGALRVWWRHLRAHHRLAPLWTELNSHFPEDRLSRVPVGRWRDTLSLRGVHRRYYRRVIECRDGLVRISPYIDQQQGDDLAAKLKEALRAHACGQAATQDAVPLAVPDRDGLDADVEQLITLAYALRRAKPQPAL</sequence>
<protein>
    <recommendedName>
        <fullName evidence="2">DUF6545 domain-containing protein</fullName>
    </recommendedName>
</protein>
<feature type="transmembrane region" description="Helical" evidence="1">
    <location>
        <begin position="131"/>
        <end position="157"/>
    </location>
</feature>
<dbReference type="InterPro" id="IPR046675">
    <property type="entry name" value="DUF6545"/>
</dbReference>
<feature type="transmembrane region" description="Helical" evidence="1">
    <location>
        <begin position="6"/>
        <end position="23"/>
    </location>
</feature>
<dbReference type="Pfam" id="PF20182">
    <property type="entry name" value="DUF6545"/>
    <property type="match status" value="1"/>
</dbReference>
<dbReference type="RefSeq" id="WP_209642503.1">
    <property type="nucleotide sequence ID" value="NZ_JAGINW010000001.1"/>
</dbReference>
<evidence type="ECO:0000256" key="1">
    <source>
        <dbReference type="SAM" id="Phobius"/>
    </source>
</evidence>
<dbReference type="NCBIfam" id="NF042915">
    <property type="entry name" value="MAB_1171c_fam"/>
    <property type="match status" value="1"/>
</dbReference>
<feature type="transmembrane region" description="Helical" evidence="1">
    <location>
        <begin position="99"/>
        <end position="119"/>
    </location>
</feature>
<gene>
    <name evidence="3" type="ORF">JOF56_005673</name>
</gene>
<feature type="transmembrane region" description="Helical" evidence="1">
    <location>
        <begin position="68"/>
        <end position="87"/>
    </location>
</feature>
<dbReference type="EMBL" id="JAGINW010000001">
    <property type="protein sequence ID" value="MBP2325288.1"/>
    <property type="molecule type" value="Genomic_DNA"/>
</dbReference>
<keyword evidence="1" id="KW-0812">Transmembrane</keyword>
<comment type="caution">
    <text evidence="3">The sequence shown here is derived from an EMBL/GenBank/DDBJ whole genome shotgun (WGS) entry which is preliminary data.</text>
</comment>
<feature type="transmembrane region" description="Helical" evidence="1">
    <location>
        <begin position="178"/>
        <end position="198"/>
    </location>
</feature>
<evidence type="ECO:0000259" key="2">
    <source>
        <dbReference type="Pfam" id="PF20182"/>
    </source>
</evidence>
<keyword evidence="1" id="KW-1133">Transmembrane helix</keyword>